<dbReference type="PANTHER" id="PTHR34605:SF3">
    <property type="entry name" value="P CELL-TYPE AGGLUTINATION PROTEIN MAP4-LIKE-RELATED"/>
    <property type="match status" value="1"/>
</dbReference>
<dbReference type="STRING" id="670483.S7Q792"/>
<proteinExistence type="predicted"/>
<dbReference type="SUPFAM" id="SSF56349">
    <property type="entry name" value="DNA breaking-rejoining enzymes"/>
    <property type="match status" value="1"/>
</dbReference>
<keyword evidence="3" id="KW-1185">Reference proteome</keyword>
<gene>
    <name evidence="2" type="ORF">GLOTRDRAFT_106024</name>
</gene>
<reference evidence="2 3" key="1">
    <citation type="journal article" date="2012" name="Science">
        <title>The Paleozoic origin of enzymatic lignin decomposition reconstructed from 31 fungal genomes.</title>
        <authorList>
            <person name="Floudas D."/>
            <person name="Binder M."/>
            <person name="Riley R."/>
            <person name="Barry K."/>
            <person name="Blanchette R.A."/>
            <person name="Henrissat B."/>
            <person name="Martinez A.T."/>
            <person name="Otillar R."/>
            <person name="Spatafora J.W."/>
            <person name="Yadav J.S."/>
            <person name="Aerts A."/>
            <person name="Benoit I."/>
            <person name="Boyd A."/>
            <person name="Carlson A."/>
            <person name="Copeland A."/>
            <person name="Coutinho P.M."/>
            <person name="de Vries R.P."/>
            <person name="Ferreira P."/>
            <person name="Findley K."/>
            <person name="Foster B."/>
            <person name="Gaskell J."/>
            <person name="Glotzer D."/>
            <person name="Gorecki P."/>
            <person name="Heitman J."/>
            <person name="Hesse C."/>
            <person name="Hori C."/>
            <person name="Igarashi K."/>
            <person name="Jurgens J.A."/>
            <person name="Kallen N."/>
            <person name="Kersten P."/>
            <person name="Kohler A."/>
            <person name="Kuees U."/>
            <person name="Kumar T.K.A."/>
            <person name="Kuo A."/>
            <person name="LaButti K."/>
            <person name="Larrondo L.F."/>
            <person name="Lindquist E."/>
            <person name="Ling A."/>
            <person name="Lombard V."/>
            <person name="Lucas S."/>
            <person name="Lundell T."/>
            <person name="Martin R."/>
            <person name="McLaughlin D.J."/>
            <person name="Morgenstern I."/>
            <person name="Morin E."/>
            <person name="Murat C."/>
            <person name="Nagy L.G."/>
            <person name="Nolan M."/>
            <person name="Ohm R.A."/>
            <person name="Patyshakuliyeva A."/>
            <person name="Rokas A."/>
            <person name="Ruiz-Duenas F.J."/>
            <person name="Sabat G."/>
            <person name="Salamov A."/>
            <person name="Samejima M."/>
            <person name="Schmutz J."/>
            <person name="Slot J.C."/>
            <person name="St John F."/>
            <person name="Stenlid J."/>
            <person name="Sun H."/>
            <person name="Sun S."/>
            <person name="Syed K."/>
            <person name="Tsang A."/>
            <person name="Wiebenga A."/>
            <person name="Young D."/>
            <person name="Pisabarro A."/>
            <person name="Eastwood D.C."/>
            <person name="Martin F."/>
            <person name="Cullen D."/>
            <person name="Grigoriev I.V."/>
            <person name="Hibbett D.S."/>
        </authorList>
    </citation>
    <scope>NUCLEOTIDE SEQUENCE [LARGE SCALE GENOMIC DNA]</scope>
    <source>
        <strain evidence="2 3">ATCC 11539</strain>
    </source>
</reference>
<dbReference type="GO" id="GO:0006310">
    <property type="term" value="P:DNA recombination"/>
    <property type="evidence" value="ECO:0007669"/>
    <property type="project" value="UniProtKB-KW"/>
</dbReference>
<dbReference type="OrthoDB" id="5598396at2759"/>
<dbReference type="eggNOG" id="ENOG502SNFT">
    <property type="taxonomic scope" value="Eukaryota"/>
</dbReference>
<dbReference type="Proteomes" id="UP000030669">
    <property type="component" value="Unassembled WGS sequence"/>
</dbReference>
<dbReference type="RefSeq" id="XP_007866457.1">
    <property type="nucleotide sequence ID" value="XM_007868266.1"/>
</dbReference>
<dbReference type="KEGG" id="gtr:GLOTRDRAFT_106024"/>
<dbReference type="GO" id="GO:0015074">
    <property type="term" value="P:DNA integration"/>
    <property type="evidence" value="ECO:0007669"/>
    <property type="project" value="InterPro"/>
</dbReference>
<evidence type="ECO:0000256" key="1">
    <source>
        <dbReference type="ARBA" id="ARBA00023172"/>
    </source>
</evidence>
<name>S7Q792_GLOTA</name>
<dbReference type="InterPro" id="IPR011010">
    <property type="entry name" value="DNA_brk_join_enz"/>
</dbReference>
<dbReference type="GeneID" id="19298749"/>
<dbReference type="InterPro" id="IPR052925">
    <property type="entry name" value="Phage_Integrase-like_Recomb"/>
</dbReference>
<dbReference type="AlphaFoldDB" id="S7Q792"/>
<sequence>MYVTYMSAHIEPRSVDSYLSGICSGLESYFPHVREARKSRLVSRTLRGCKRRYSQPVSRAQPMSVDDLGTIHDALHSSTSHDDKLFLALVFTGFYALMRLGELVHSDNPVLRDPRKLTLRDNVTYHRSHYQFTLPTHKADLFESNSILIRAQSNRPDPVRVFTSYISSRDALAGFRPQLWLREDGSVPTREWFMRRLRRFRPKLTGHSMRCGGTTFLAMTGVTPENIRRMGRWSSNAWEIYVRKHPVILQAFVFGGQATGDPTAA</sequence>
<evidence type="ECO:0000313" key="2">
    <source>
        <dbReference type="EMBL" id="EPQ55313.1"/>
    </source>
</evidence>
<dbReference type="OMA" id="HHIKPSS"/>
<dbReference type="HOGENOM" id="CLU_083223_0_0_1"/>
<accession>S7Q792</accession>
<evidence type="ECO:0008006" key="4">
    <source>
        <dbReference type="Google" id="ProtNLM"/>
    </source>
</evidence>
<dbReference type="Gene3D" id="1.10.443.10">
    <property type="entry name" value="Intergrase catalytic core"/>
    <property type="match status" value="1"/>
</dbReference>
<organism evidence="2 3">
    <name type="scientific">Gloeophyllum trabeum (strain ATCC 11539 / FP-39264 / Madison 617)</name>
    <name type="common">Brown rot fungus</name>
    <dbReference type="NCBI Taxonomy" id="670483"/>
    <lineage>
        <taxon>Eukaryota</taxon>
        <taxon>Fungi</taxon>
        <taxon>Dikarya</taxon>
        <taxon>Basidiomycota</taxon>
        <taxon>Agaricomycotina</taxon>
        <taxon>Agaricomycetes</taxon>
        <taxon>Gloeophyllales</taxon>
        <taxon>Gloeophyllaceae</taxon>
        <taxon>Gloeophyllum</taxon>
    </lineage>
</organism>
<dbReference type="GO" id="GO:0003677">
    <property type="term" value="F:DNA binding"/>
    <property type="evidence" value="ECO:0007669"/>
    <property type="project" value="InterPro"/>
</dbReference>
<evidence type="ECO:0000313" key="3">
    <source>
        <dbReference type="Proteomes" id="UP000030669"/>
    </source>
</evidence>
<keyword evidence="1" id="KW-0233">DNA recombination</keyword>
<protein>
    <recommendedName>
        <fullName evidence="4">Tyr recombinase domain-containing protein</fullName>
    </recommendedName>
</protein>
<dbReference type="InterPro" id="IPR013762">
    <property type="entry name" value="Integrase-like_cat_sf"/>
</dbReference>
<dbReference type="EMBL" id="KB469302">
    <property type="protein sequence ID" value="EPQ55313.1"/>
    <property type="molecule type" value="Genomic_DNA"/>
</dbReference>
<dbReference type="PANTHER" id="PTHR34605">
    <property type="entry name" value="PHAGE_INTEGRASE DOMAIN-CONTAINING PROTEIN"/>
    <property type="match status" value="1"/>
</dbReference>